<name>A0ACC1TBK3_9APHY</name>
<proteinExistence type="predicted"/>
<reference evidence="1" key="1">
    <citation type="submission" date="2022-07" db="EMBL/GenBank/DDBJ databases">
        <title>Genome Sequence of Phlebia brevispora.</title>
        <authorList>
            <person name="Buettner E."/>
        </authorList>
    </citation>
    <scope>NUCLEOTIDE SEQUENCE</scope>
    <source>
        <strain evidence="1">MPL23</strain>
    </source>
</reference>
<comment type="caution">
    <text evidence="1">The sequence shown here is derived from an EMBL/GenBank/DDBJ whole genome shotgun (WGS) entry which is preliminary data.</text>
</comment>
<sequence length="780" mass="87971">MMRRSVQHCTDRVVWYLQRPQKHGESHVITQITYRLTESGVSPPFESAREQWIDLTLCERRDTVTVEHSFQVEHRYCQRVCVSRKTSTLNVLMDPRYRDYRLRPWSKREVGSAARSAMKGREQGRWIPFPYSGVKVVSLRFDIALDHKDANELRCLWFSFVWHHALHRWRTLSRSLSLLQCTTLPRARHGLGSCDLTPLRIMDGELARDRCHDGEPAQYRCPALLVWRTTARGARDAYTSLDAYALSTRAPLLPPKILKKLLTCLVDRQNRHISLLSPSARCLPLLFSPVLRLLNTAAEIAAGLLYMASKVYDVTEFLDEHPGGSKIILKYAGRDATEAYEPIHPPDAITTNLPLHKHLGPIDVATVAKVVKEVTEEEKKIQLAVAARPPLENVLNLHEFEIIAKAVIPEKAWAYYSSASDDEITIRENRAAYQRVWFRPRILRDVTTVDWSTTILGQKSSLPVYISATALGKLGHPEGEITLTRAAAKNGVIQMIATLASCSFDDIINAQSNNQTFFVQLYVNRDRQITKKYVQHAEKRGVKGLFITVDAPQLGRREKDMRMKQVDDSAGAEVQKGQKVQKDQGVARAISSFIDPSLSWKDIPWFRSITKMPIILKGISTAEDAILAYEAGVQGIVLSNHGGRQLDTARSGIEILVEVTAALKARGYWPDPKFEIFVDGGVRRASDVLKALCLGAKAVGVGRAFLYSFCAYGEAGVERAIQIFRDEFEMNMRLLGARTVDDLVPEMVDASALNQHIVPVPTDHLFDQTYQPMQITKLKL</sequence>
<protein>
    <submittedName>
        <fullName evidence="1">Uncharacterized protein</fullName>
    </submittedName>
</protein>
<accession>A0ACC1TBK3</accession>
<dbReference type="EMBL" id="JANHOG010000156">
    <property type="protein sequence ID" value="KAJ3557449.1"/>
    <property type="molecule type" value="Genomic_DNA"/>
</dbReference>
<dbReference type="Proteomes" id="UP001148662">
    <property type="component" value="Unassembled WGS sequence"/>
</dbReference>
<evidence type="ECO:0000313" key="2">
    <source>
        <dbReference type="Proteomes" id="UP001148662"/>
    </source>
</evidence>
<evidence type="ECO:0000313" key="1">
    <source>
        <dbReference type="EMBL" id="KAJ3557449.1"/>
    </source>
</evidence>
<gene>
    <name evidence="1" type="ORF">NM688_g1470</name>
</gene>
<organism evidence="1 2">
    <name type="scientific">Phlebia brevispora</name>
    <dbReference type="NCBI Taxonomy" id="194682"/>
    <lineage>
        <taxon>Eukaryota</taxon>
        <taxon>Fungi</taxon>
        <taxon>Dikarya</taxon>
        <taxon>Basidiomycota</taxon>
        <taxon>Agaricomycotina</taxon>
        <taxon>Agaricomycetes</taxon>
        <taxon>Polyporales</taxon>
        <taxon>Meruliaceae</taxon>
        <taxon>Phlebia</taxon>
    </lineage>
</organism>
<keyword evidence="2" id="KW-1185">Reference proteome</keyword>